<dbReference type="PROSITE" id="PS51257">
    <property type="entry name" value="PROKAR_LIPOPROTEIN"/>
    <property type="match status" value="1"/>
</dbReference>
<comment type="subcellular location">
    <subcellularLocation>
        <location evidence="1">Cell membrane</location>
        <topology evidence="1">Lipid-anchor</topology>
    </subcellularLocation>
</comment>
<dbReference type="CDD" id="cd19964">
    <property type="entry name" value="PBP1_BMP-like"/>
    <property type="match status" value="1"/>
</dbReference>
<evidence type="ECO:0000256" key="6">
    <source>
        <dbReference type="ARBA" id="ARBA00023288"/>
    </source>
</evidence>
<evidence type="ECO:0000256" key="7">
    <source>
        <dbReference type="SAM" id="MobiDB-lite"/>
    </source>
</evidence>
<feature type="signal peptide" evidence="8">
    <location>
        <begin position="1"/>
        <end position="22"/>
    </location>
</feature>
<evidence type="ECO:0000256" key="4">
    <source>
        <dbReference type="ARBA" id="ARBA00022729"/>
    </source>
</evidence>
<evidence type="ECO:0000256" key="2">
    <source>
        <dbReference type="ARBA" id="ARBA00008610"/>
    </source>
</evidence>
<dbReference type="EMBL" id="JAKNGE010000021">
    <property type="protein sequence ID" value="MCG4747122.1"/>
    <property type="molecule type" value="Genomic_DNA"/>
</dbReference>
<keyword evidence="3" id="KW-1003">Cell membrane</keyword>
<protein>
    <submittedName>
        <fullName evidence="10">BMP family ABC transporter substrate-binding protein</fullName>
    </submittedName>
</protein>
<dbReference type="PANTHER" id="PTHR34296">
    <property type="entry name" value="TRANSCRIPTIONAL ACTIVATOR PROTEIN MED"/>
    <property type="match status" value="1"/>
</dbReference>
<sequence length="368" mass="39265">MRVKKLAAVTLCVALGLSTVLAGCGKTAQTAESGTAAAGQTDAGPDASAKTPETGGAAKESKAGEGKSDEKKVIGLLIPSPVGDPFIALCVKGLQRLADEEGAELKIVETLDKAEYEDQVRAMADMGYNPVYTMWGDLSEIALRLAPEYKDTDFVLCDVYMETNEPNVSSVSVDPSESSFIAGVVAANNTEKKKVGFIAHADRPVSRKYRDGFIHGVHYVDPSIQVSVAYVGNDQDPVKGQEVAKLMIQNEGVDLIFQSASRSGLGVIAGCDELNVKCIGSDDYQGDVGKSVIWSALKPIDEALYREGKASFDGTFEGGDKEYGLAQDLPMYTQQEFDKLTPELQETVEKVTQDIKAGTIDVTKDTAN</sequence>
<dbReference type="Pfam" id="PF02608">
    <property type="entry name" value="Bmp"/>
    <property type="match status" value="1"/>
</dbReference>
<proteinExistence type="inferred from homology"/>
<dbReference type="RefSeq" id="WP_238053701.1">
    <property type="nucleotide sequence ID" value="NZ_JAKNGE010000021.1"/>
</dbReference>
<keyword evidence="4 8" id="KW-0732">Signal</keyword>
<evidence type="ECO:0000313" key="11">
    <source>
        <dbReference type="Proteomes" id="UP001299608"/>
    </source>
</evidence>
<dbReference type="InterPro" id="IPR003760">
    <property type="entry name" value="PnrA-like"/>
</dbReference>
<gene>
    <name evidence="10" type="ORF">L0N08_16975</name>
</gene>
<dbReference type="InterPro" id="IPR028082">
    <property type="entry name" value="Peripla_BP_I"/>
</dbReference>
<evidence type="ECO:0000256" key="8">
    <source>
        <dbReference type="SAM" id="SignalP"/>
    </source>
</evidence>
<organism evidence="10 11">
    <name type="scientific">Enterocloster aldenensis</name>
    <dbReference type="NCBI Taxonomy" id="358742"/>
    <lineage>
        <taxon>Bacteria</taxon>
        <taxon>Bacillati</taxon>
        <taxon>Bacillota</taxon>
        <taxon>Clostridia</taxon>
        <taxon>Lachnospirales</taxon>
        <taxon>Lachnospiraceae</taxon>
        <taxon>Enterocloster</taxon>
    </lineage>
</organism>
<dbReference type="PANTHER" id="PTHR34296:SF2">
    <property type="entry name" value="ABC TRANSPORTER GUANOSINE-BINDING PROTEIN NUPN"/>
    <property type="match status" value="1"/>
</dbReference>
<feature type="chain" id="PRO_5044003206" evidence="8">
    <location>
        <begin position="23"/>
        <end position="368"/>
    </location>
</feature>
<dbReference type="GO" id="GO:0005886">
    <property type="term" value="C:plasma membrane"/>
    <property type="evidence" value="ECO:0007669"/>
    <property type="project" value="UniProtKB-SubCell"/>
</dbReference>
<comment type="similarity">
    <text evidence="2">Belongs to the BMP lipoprotein family.</text>
</comment>
<dbReference type="InterPro" id="IPR050957">
    <property type="entry name" value="BMP_lipoprotein"/>
</dbReference>
<dbReference type="Proteomes" id="UP001299608">
    <property type="component" value="Unassembled WGS sequence"/>
</dbReference>
<reference evidence="10" key="1">
    <citation type="submission" date="2022-01" db="EMBL/GenBank/DDBJ databases">
        <title>Collection of gut derived symbiotic bacterial strains cultured from healthy donors.</title>
        <authorList>
            <person name="Lin H."/>
            <person name="Kohout C."/>
            <person name="Waligurski E."/>
            <person name="Pamer E.G."/>
        </authorList>
    </citation>
    <scope>NUCLEOTIDE SEQUENCE</scope>
    <source>
        <strain evidence="10">DFI.6.55</strain>
    </source>
</reference>
<keyword evidence="5" id="KW-0472">Membrane</keyword>
<evidence type="ECO:0000256" key="5">
    <source>
        <dbReference type="ARBA" id="ARBA00023136"/>
    </source>
</evidence>
<dbReference type="AlphaFoldDB" id="A0AAW5BZ26"/>
<accession>A0AAW5BZ26</accession>
<evidence type="ECO:0000256" key="1">
    <source>
        <dbReference type="ARBA" id="ARBA00004193"/>
    </source>
</evidence>
<feature type="region of interest" description="Disordered" evidence="7">
    <location>
        <begin position="34"/>
        <end position="66"/>
    </location>
</feature>
<evidence type="ECO:0000313" key="10">
    <source>
        <dbReference type="EMBL" id="MCG4747122.1"/>
    </source>
</evidence>
<feature type="domain" description="ABC transporter substrate-binding protein PnrA-like" evidence="9">
    <location>
        <begin position="71"/>
        <end position="364"/>
    </location>
</feature>
<name>A0AAW5BZ26_9FIRM</name>
<keyword evidence="6" id="KW-0449">Lipoprotein</keyword>
<evidence type="ECO:0000256" key="3">
    <source>
        <dbReference type="ARBA" id="ARBA00022475"/>
    </source>
</evidence>
<dbReference type="Gene3D" id="3.40.50.2300">
    <property type="match status" value="2"/>
</dbReference>
<evidence type="ECO:0000259" key="9">
    <source>
        <dbReference type="Pfam" id="PF02608"/>
    </source>
</evidence>
<dbReference type="SUPFAM" id="SSF53822">
    <property type="entry name" value="Periplasmic binding protein-like I"/>
    <property type="match status" value="1"/>
</dbReference>
<comment type="caution">
    <text evidence="10">The sequence shown here is derived from an EMBL/GenBank/DDBJ whole genome shotgun (WGS) entry which is preliminary data.</text>
</comment>